<sequence>MKIEELIEKYEKEIHNYEKYIDGQWACEIDRISGMKIAVEVLKDMVKELQQLKSSLPTQQDKVVVPEFIKSTMEQYGSLQEMLTEEYYSDCTDEIDDDTVECWIDDNFDLLCRAWLNKSDNKLKLQFPQAIVDWLGTPLEDDHDELLSYIMRYYWNEDSAYDDTIPSEVGEYLAESLSNVVKLLRAVEGEPYTAAKEPLYYVRVGELAFVDWEDSMLAKMTTMDSPGWVNEANHFTTKDGADNIARIVGGEVVPVEEDE</sequence>
<dbReference type="AlphaFoldDB" id="R3WEA6"/>
<dbReference type="Proteomes" id="UP000013840">
    <property type="component" value="Unassembled WGS sequence"/>
</dbReference>
<comment type="caution">
    <text evidence="1">The sequence shown here is derived from an EMBL/GenBank/DDBJ whole genome shotgun (WGS) entry which is preliminary data.</text>
</comment>
<evidence type="ECO:0008006" key="3">
    <source>
        <dbReference type="Google" id="ProtNLM"/>
    </source>
</evidence>
<evidence type="ECO:0000313" key="1">
    <source>
        <dbReference type="EMBL" id="EOL45792.1"/>
    </source>
</evidence>
<reference evidence="1 2" key="1">
    <citation type="submission" date="2013-02" db="EMBL/GenBank/DDBJ databases">
        <title>The Genome Sequence of Enterococcus caccae BAA-1240.</title>
        <authorList>
            <consortium name="The Broad Institute Genome Sequencing Platform"/>
            <consortium name="The Broad Institute Genome Sequencing Center for Infectious Disease"/>
            <person name="Earl A.M."/>
            <person name="Gilmore M.S."/>
            <person name="Lebreton F."/>
            <person name="Walker B."/>
            <person name="Young S.K."/>
            <person name="Zeng Q."/>
            <person name="Gargeya S."/>
            <person name="Fitzgerald M."/>
            <person name="Haas B."/>
            <person name="Abouelleil A."/>
            <person name="Alvarado L."/>
            <person name="Arachchi H.M."/>
            <person name="Berlin A.M."/>
            <person name="Chapman S.B."/>
            <person name="Dewar J."/>
            <person name="Goldberg J."/>
            <person name="Griggs A."/>
            <person name="Gujja S."/>
            <person name="Hansen M."/>
            <person name="Howarth C."/>
            <person name="Imamovic A."/>
            <person name="Larimer J."/>
            <person name="McCowan C."/>
            <person name="Murphy C."/>
            <person name="Neiman D."/>
            <person name="Pearson M."/>
            <person name="Priest M."/>
            <person name="Roberts A."/>
            <person name="Saif S."/>
            <person name="Shea T."/>
            <person name="Sisk P."/>
            <person name="Sykes S."/>
            <person name="Wortman J."/>
            <person name="Nusbaum C."/>
            <person name="Birren B."/>
        </authorList>
    </citation>
    <scope>NUCLEOTIDE SEQUENCE [LARGE SCALE GENOMIC DNA]</scope>
    <source>
        <strain evidence="1 2">ATCC BAA-1240</strain>
    </source>
</reference>
<name>R3WEA6_9ENTE</name>
<evidence type="ECO:0000313" key="2">
    <source>
        <dbReference type="Proteomes" id="UP000013840"/>
    </source>
</evidence>
<dbReference type="EMBL" id="AJAU01000017">
    <property type="protein sequence ID" value="EOL45792.1"/>
    <property type="molecule type" value="Genomic_DNA"/>
</dbReference>
<dbReference type="PATRIC" id="fig|1158612.3.peg.1576"/>
<proteinExistence type="predicted"/>
<dbReference type="STRING" id="317735.RU98_GL002187"/>
<protein>
    <recommendedName>
        <fullName evidence="3">DUF1642 domain-containing protein</fullName>
    </recommendedName>
</protein>
<keyword evidence="2" id="KW-1185">Reference proteome</keyword>
<accession>R3WEA6</accession>
<organism evidence="1 2">
    <name type="scientific">Enterococcus caccae ATCC BAA-1240</name>
    <dbReference type="NCBI Taxonomy" id="1158612"/>
    <lineage>
        <taxon>Bacteria</taxon>
        <taxon>Bacillati</taxon>
        <taxon>Bacillota</taxon>
        <taxon>Bacilli</taxon>
        <taxon>Lactobacillales</taxon>
        <taxon>Enterococcaceae</taxon>
        <taxon>Enterococcus</taxon>
    </lineage>
</organism>
<gene>
    <name evidence="1" type="ORF">UC7_01589</name>
</gene>